<proteinExistence type="predicted"/>
<name>A0AA39IVQ9_9AGAR</name>
<dbReference type="Proteomes" id="UP001175226">
    <property type="component" value="Unassembled WGS sequence"/>
</dbReference>
<organism evidence="3 4">
    <name type="scientific">Armillaria borealis</name>
    <dbReference type="NCBI Taxonomy" id="47425"/>
    <lineage>
        <taxon>Eukaryota</taxon>
        <taxon>Fungi</taxon>
        <taxon>Dikarya</taxon>
        <taxon>Basidiomycota</taxon>
        <taxon>Agaricomycotina</taxon>
        <taxon>Agaricomycetes</taxon>
        <taxon>Agaricomycetidae</taxon>
        <taxon>Agaricales</taxon>
        <taxon>Marasmiineae</taxon>
        <taxon>Physalacriaceae</taxon>
        <taxon>Armillaria</taxon>
    </lineage>
</organism>
<dbReference type="AlphaFoldDB" id="A0AA39IVQ9"/>
<feature type="compositionally biased region" description="Polar residues" evidence="1">
    <location>
        <begin position="215"/>
        <end position="232"/>
    </location>
</feature>
<keyword evidence="4" id="KW-1185">Reference proteome</keyword>
<dbReference type="PANTHER" id="PTHR22893">
    <property type="entry name" value="NADH OXIDOREDUCTASE-RELATED"/>
    <property type="match status" value="1"/>
</dbReference>
<comment type="caution">
    <text evidence="3">The sequence shown here is derived from an EMBL/GenBank/DDBJ whole genome shotgun (WGS) entry which is preliminary data.</text>
</comment>
<protein>
    <submittedName>
        <fullName evidence="3">FMN-linked oxidoreductase</fullName>
    </submittedName>
</protein>
<dbReference type="Pfam" id="PF00724">
    <property type="entry name" value="Oxidored_FMN"/>
    <property type="match status" value="2"/>
</dbReference>
<feature type="domain" description="NADH:flavin oxidoreductase/NADH oxidase N-terminal" evidence="2">
    <location>
        <begin position="109"/>
        <end position="153"/>
    </location>
</feature>
<feature type="region of interest" description="Disordered" evidence="1">
    <location>
        <begin position="199"/>
        <end position="232"/>
    </location>
</feature>
<dbReference type="InterPro" id="IPR013785">
    <property type="entry name" value="Aldolase_TIM"/>
</dbReference>
<dbReference type="GO" id="GO:0010181">
    <property type="term" value="F:FMN binding"/>
    <property type="evidence" value="ECO:0007669"/>
    <property type="project" value="InterPro"/>
</dbReference>
<evidence type="ECO:0000259" key="2">
    <source>
        <dbReference type="Pfam" id="PF00724"/>
    </source>
</evidence>
<evidence type="ECO:0000313" key="3">
    <source>
        <dbReference type="EMBL" id="KAK0429838.1"/>
    </source>
</evidence>
<feature type="domain" description="NADH:flavin oxidoreductase/NADH oxidase N-terminal" evidence="2">
    <location>
        <begin position="17"/>
        <end position="102"/>
    </location>
</feature>
<sequence>MYRKKCRSYTPFDSRSNIGDLTLNHRTVPAPLTQFKSTEKGHVPYTSVMNDYYSQRASDPGSLLITEATLIAQKAGTPEQIDAWKEVTYAVNAKGSFIICHFSPSTVFKAGFDDVELNAMNEFLINQFIQDVSNKRRGNIENRARFALEVVERPSNRLPGTDESNDFTRELRYTREDAMEVANENGDLVQPFGRYFSSNPDLPKKSNENLPLTPYNRSTFYLSSPSQNYQEL</sequence>
<reference evidence="3" key="1">
    <citation type="submission" date="2023-06" db="EMBL/GenBank/DDBJ databases">
        <authorList>
            <consortium name="Lawrence Berkeley National Laboratory"/>
            <person name="Ahrendt S."/>
            <person name="Sahu N."/>
            <person name="Indic B."/>
            <person name="Wong-Bajracharya J."/>
            <person name="Merenyi Z."/>
            <person name="Ke H.-M."/>
            <person name="Monk M."/>
            <person name="Kocsube S."/>
            <person name="Drula E."/>
            <person name="Lipzen A."/>
            <person name="Balint B."/>
            <person name="Henrissat B."/>
            <person name="Andreopoulos B."/>
            <person name="Martin F.M."/>
            <person name="Harder C.B."/>
            <person name="Rigling D."/>
            <person name="Ford K.L."/>
            <person name="Foster G.D."/>
            <person name="Pangilinan J."/>
            <person name="Papanicolaou A."/>
            <person name="Barry K."/>
            <person name="LaButti K."/>
            <person name="Viragh M."/>
            <person name="Koriabine M."/>
            <person name="Yan M."/>
            <person name="Riley R."/>
            <person name="Champramary S."/>
            <person name="Plett K.L."/>
            <person name="Tsai I.J."/>
            <person name="Slot J."/>
            <person name="Sipos G."/>
            <person name="Plett J."/>
            <person name="Nagy L.G."/>
            <person name="Grigoriev I.V."/>
        </authorList>
    </citation>
    <scope>NUCLEOTIDE SEQUENCE</scope>
    <source>
        <strain evidence="3">FPL87.14</strain>
    </source>
</reference>
<accession>A0AA39IVQ9</accession>
<evidence type="ECO:0000256" key="1">
    <source>
        <dbReference type="SAM" id="MobiDB-lite"/>
    </source>
</evidence>
<dbReference type="PANTHER" id="PTHR22893:SF91">
    <property type="entry name" value="NADPH DEHYDROGENASE 2-RELATED"/>
    <property type="match status" value="1"/>
</dbReference>
<gene>
    <name evidence="3" type="ORF">EV421DRAFT_2012137</name>
</gene>
<dbReference type="GO" id="GO:0016491">
    <property type="term" value="F:oxidoreductase activity"/>
    <property type="evidence" value="ECO:0007669"/>
    <property type="project" value="InterPro"/>
</dbReference>
<dbReference type="SUPFAM" id="SSF51395">
    <property type="entry name" value="FMN-linked oxidoreductases"/>
    <property type="match status" value="1"/>
</dbReference>
<dbReference type="InterPro" id="IPR045247">
    <property type="entry name" value="Oye-like"/>
</dbReference>
<evidence type="ECO:0000313" key="4">
    <source>
        <dbReference type="Proteomes" id="UP001175226"/>
    </source>
</evidence>
<dbReference type="EMBL" id="JAUEPT010000204">
    <property type="protein sequence ID" value="KAK0429838.1"/>
    <property type="molecule type" value="Genomic_DNA"/>
</dbReference>
<dbReference type="Gene3D" id="3.20.20.70">
    <property type="entry name" value="Aldolase class I"/>
    <property type="match status" value="3"/>
</dbReference>
<dbReference type="InterPro" id="IPR001155">
    <property type="entry name" value="OxRdtase_FMN_N"/>
</dbReference>